<organism evidence="2">
    <name type="scientific">Intestinibacter bartlettii</name>
    <dbReference type="NCBI Taxonomy" id="261299"/>
    <lineage>
        <taxon>Bacteria</taxon>
        <taxon>Bacillati</taxon>
        <taxon>Bacillota</taxon>
        <taxon>Clostridia</taxon>
        <taxon>Peptostreptococcales</taxon>
        <taxon>Peptostreptococcaceae</taxon>
        <taxon>Intestinibacter</taxon>
    </lineage>
</organism>
<keyword evidence="1" id="KW-1133">Transmembrane helix</keyword>
<evidence type="ECO:0000256" key="1">
    <source>
        <dbReference type="SAM" id="Phobius"/>
    </source>
</evidence>
<dbReference type="RefSeq" id="WP_156530577.1">
    <property type="nucleotide sequence ID" value="NZ_CACRUE010000006.1"/>
</dbReference>
<gene>
    <name evidence="2" type="ORF">IBLFYP30_00943</name>
</gene>
<keyword evidence="1" id="KW-0472">Membrane</keyword>
<dbReference type="EMBL" id="CACRUE010000006">
    <property type="protein sequence ID" value="VYT69750.1"/>
    <property type="molecule type" value="Genomic_DNA"/>
</dbReference>
<reference evidence="2" key="1">
    <citation type="submission" date="2019-11" db="EMBL/GenBank/DDBJ databases">
        <authorList>
            <person name="Feng L."/>
        </authorList>
    </citation>
    <scope>NUCLEOTIDE SEQUENCE</scope>
    <source>
        <strain evidence="2">IbartlettiiLFYP30</strain>
    </source>
</reference>
<feature type="transmembrane region" description="Helical" evidence="1">
    <location>
        <begin position="7"/>
        <end position="26"/>
    </location>
</feature>
<keyword evidence="1" id="KW-0812">Transmembrane</keyword>
<evidence type="ECO:0000313" key="2">
    <source>
        <dbReference type="EMBL" id="VYT69750.1"/>
    </source>
</evidence>
<accession>A0A6N2YW04</accession>
<sequence length="132" mass="15269">MFKNKSLIIAALVVIVMGAISILYFGRPVGTEESYNIIAINNTGEDIKSVGYETEKQSGGVINADNSMIQNKQEIYLEIEESKFKILITDKDDKKFLSQEMTIDLNKDKKYEVLIEKDKNNEYTFEIREMWR</sequence>
<protein>
    <submittedName>
        <fullName evidence="2">Uncharacterized protein</fullName>
    </submittedName>
</protein>
<name>A0A6N2YW04_9FIRM</name>
<proteinExistence type="predicted"/>
<dbReference type="AlphaFoldDB" id="A0A6N2YW04"/>